<protein>
    <recommendedName>
        <fullName evidence="1">Tc toxin complex TcA C-terminal TcB-binding domain-containing protein</fullName>
    </recommendedName>
</protein>
<sequence length="1102" mass="121031">MTAPSFHARADRREPETHSWQEWQLSVRFAPHFHPYVRQLLERLIQDSVPGVQDADTGVPALHAALFTDQQFRPQPLVAEPYPVAELDFDPAGAYAVYNWELFFHAPVAIAVHLADNGRYDDALRWFGFVFDPHDDSAGPTPERFWKVKPFRTTDVQSIEDILVNLSSGADQELLERTWDSIRAWAKAPFRPHVIARHRPSSYMIWTVMQYVRTLIRKGDSLFAQDTSESVAEATQAYVMAANILGPRPQAAPPKGTVLPQTYATLRGRLDAMSNVLVRLENALPFDRFPAPGPTAPGTAPRRLAGLGQSLYFQVPPNRKLLELWDTVADRLFKIRNSLTVQGVFRHLPAFEPRIEPALLARAAAAGVDVAAVVAGLDQPPPLVRFTTLLARADQLCQDVRSLGGALLSAIERQDERALEALRARHETAVLERAETIRYAEHQEAIKNREGIEQSLTLAKSRYRYYQRLLGRPTEEQTVTDPDPLDPAELESGRFTATEPVIALPDVEVDLDPTAVPAGGGPAEGRKVSRYEAAEIAQIDLAEKARDDAADNERQSAEMNRYPTGSVSYTPLGVGFGVSYGGSNLGAIWSAYAAQNRTDAQNEEQGANRKSKIGGYQRREQEWQYQRNLAAGEVNQLNKQLRAAQIREFIAGREHADHHRQLEQSRAIEEFLAGEGPVGATTTAGYYARLRRDVRGLYGQYYQLAIETARKAERALRNELGDPSLTFIRPSYLAGSEGLLAGERLQYDLRRMELAHLDLNRREYELTQQVSLAQIAPLALLQLRRTGGCTFTVPEEALDVISPGLYFRRIRSVAVTIPCVTGDVPGVPCTARLLRSRIRASPLVGDGYPYDPDGDDRFTEIAGAPDAIVTSRGVDDTGTFEPPGADERLAPFALRGVIGEWSLELPADPAPVDWDTLTDVVLTFRYTARDGGEPLRRAAGAHLRGLLAAGGAAGCLRLLSVQHEFPNAWARFTASAAGDGAAGAPRAALALQLDRKHYPVFAGAGPTALVSIDVVAVPANPATTAITMSDRALDTDNPGVPRRSLTLAAAAELGGLLRGELPRPAVRADPGWPTVPPAAGELSLFFEDNAMESLFLLLRWRA</sequence>
<dbReference type="Proteomes" id="UP001303001">
    <property type="component" value="Chromosome"/>
</dbReference>
<dbReference type="EMBL" id="CP134876">
    <property type="protein sequence ID" value="WNM37569.1"/>
    <property type="molecule type" value="Genomic_DNA"/>
</dbReference>
<reference evidence="2 3" key="1">
    <citation type="submission" date="2023-09" db="EMBL/GenBank/DDBJ databases">
        <title>Micromonospora halotolerans DSM 45598 genome sequence.</title>
        <authorList>
            <person name="Mo P."/>
        </authorList>
    </citation>
    <scope>NUCLEOTIDE SEQUENCE [LARGE SCALE GENOMIC DNA]</scope>
    <source>
        <strain evidence="2 3">DSM 45598</strain>
    </source>
</reference>
<name>A0ABY9ZQL0_9ACTN</name>
<evidence type="ECO:0000313" key="2">
    <source>
        <dbReference type="EMBL" id="WNM37569.1"/>
    </source>
</evidence>
<evidence type="ECO:0000259" key="1">
    <source>
        <dbReference type="Pfam" id="PF18276"/>
    </source>
</evidence>
<dbReference type="Pfam" id="PF18276">
    <property type="entry name" value="TcA_TcB_BD"/>
    <property type="match status" value="1"/>
</dbReference>
<proteinExistence type="predicted"/>
<dbReference type="RefSeq" id="WP_313719153.1">
    <property type="nucleotide sequence ID" value="NZ_CP134876.1"/>
</dbReference>
<feature type="domain" description="Tc toxin complex TcA C-terminal TcB-binding" evidence="1">
    <location>
        <begin position="639"/>
        <end position="928"/>
    </location>
</feature>
<organism evidence="2 3">
    <name type="scientific">Micromonospora halotolerans</name>
    <dbReference type="NCBI Taxonomy" id="709879"/>
    <lineage>
        <taxon>Bacteria</taxon>
        <taxon>Bacillati</taxon>
        <taxon>Actinomycetota</taxon>
        <taxon>Actinomycetes</taxon>
        <taxon>Micromonosporales</taxon>
        <taxon>Micromonosporaceae</taxon>
        <taxon>Micromonospora</taxon>
    </lineage>
</organism>
<evidence type="ECO:0000313" key="3">
    <source>
        <dbReference type="Proteomes" id="UP001303001"/>
    </source>
</evidence>
<gene>
    <name evidence="2" type="ORF">RMN56_20660</name>
</gene>
<dbReference type="InterPro" id="IPR040840">
    <property type="entry name" value="TcA_TcB_BD"/>
</dbReference>
<keyword evidence="3" id="KW-1185">Reference proteome</keyword>
<accession>A0ABY9ZQL0</accession>